<name>A0A645GCQ5_9ZZZZ</name>
<sequence length="211" mass="23213">MGGMPQTVCVNAQLLGRLLEACRPALVFHQLVGRGQVQAVAGQDGVIQLVPAAALADHLIIRLAPGDKQRLPGHIQRLDLVKHVGKADRRLHIIIGDHAKFHGFRRLLGEELRLDKILDAARHLARAAVDPDGADLDDLRKKGPRPARRLCVQRKLKIDHQEIPAHSLHPSNLLPEGGFIHILIILSRMARGRKCAALANRGAACYNFLKK</sequence>
<comment type="caution">
    <text evidence="1">The sequence shown here is derived from an EMBL/GenBank/DDBJ whole genome shotgun (WGS) entry which is preliminary data.</text>
</comment>
<evidence type="ECO:0000313" key="1">
    <source>
        <dbReference type="EMBL" id="MPN24691.1"/>
    </source>
</evidence>
<proteinExistence type="predicted"/>
<gene>
    <name evidence="1" type="ORF">SDC9_172093</name>
</gene>
<dbReference type="EMBL" id="VSSQ01073620">
    <property type="protein sequence ID" value="MPN24691.1"/>
    <property type="molecule type" value="Genomic_DNA"/>
</dbReference>
<reference evidence="1" key="1">
    <citation type="submission" date="2019-08" db="EMBL/GenBank/DDBJ databases">
        <authorList>
            <person name="Kucharzyk K."/>
            <person name="Murdoch R.W."/>
            <person name="Higgins S."/>
            <person name="Loffler F."/>
        </authorList>
    </citation>
    <scope>NUCLEOTIDE SEQUENCE</scope>
</reference>
<protein>
    <submittedName>
        <fullName evidence="1">Uncharacterized protein</fullName>
    </submittedName>
</protein>
<accession>A0A645GCQ5</accession>
<dbReference type="AlphaFoldDB" id="A0A645GCQ5"/>
<organism evidence="1">
    <name type="scientific">bioreactor metagenome</name>
    <dbReference type="NCBI Taxonomy" id="1076179"/>
    <lineage>
        <taxon>unclassified sequences</taxon>
        <taxon>metagenomes</taxon>
        <taxon>ecological metagenomes</taxon>
    </lineage>
</organism>